<dbReference type="GO" id="GO:0003993">
    <property type="term" value="F:acid phosphatase activity"/>
    <property type="evidence" value="ECO:0007669"/>
    <property type="project" value="InterPro"/>
</dbReference>
<comment type="caution">
    <text evidence="3">The sequence shown here is derived from an EMBL/GenBank/DDBJ whole genome shotgun (WGS) entry which is preliminary data.</text>
</comment>
<reference evidence="3" key="1">
    <citation type="journal article" date="2015" name="Nature">
        <title>Complex archaea that bridge the gap between prokaryotes and eukaryotes.</title>
        <authorList>
            <person name="Spang A."/>
            <person name="Saw J.H."/>
            <person name="Jorgensen S.L."/>
            <person name="Zaremba-Niedzwiedzka K."/>
            <person name="Martijn J."/>
            <person name="Lind A.E."/>
            <person name="van Eijk R."/>
            <person name="Schleper C."/>
            <person name="Guy L."/>
            <person name="Ettema T.J."/>
        </authorList>
    </citation>
    <scope>NUCLEOTIDE SEQUENCE</scope>
</reference>
<feature type="compositionally biased region" description="Acidic residues" evidence="1">
    <location>
        <begin position="564"/>
        <end position="574"/>
    </location>
</feature>
<evidence type="ECO:0000259" key="2">
    <source>
        <dbReference type="PROSITE" id="PS50853"/>
    </source>
</evidence>
<dbReference type="InterPro" id="IPR013783">
    <property type="entry name" value="Ig-like_fold"/>
</dbReference>
<organism evidence="3">
    <name type="scientific">marine sediment metagenome</name>
    <dbReference type="NCBI Taxonomy" id="412755"/>
    <lineage>
        <taxon>unclassified sequences</taxon>
        <taxon>metagenomes</taxon>
        <taxon>ecological metagenomes</taxon>
    </lineage>
</organism>
<evidence type="ECO:0000313" key="3">
    <source>
        <dbReference type="EMBL" id="KKM66763.1"/>
    </source>
</evidence>
<dbReference type="Pfam" id="PF16656">
    <property type="entry name" value="Pur_ac_phosph_N"/>
    <property type="match status" value="1"/>
</dbReference>
<gene>
    <name evidence="3" type="ORF">LCGC14_1477940</name>
</gene>
<dbReference type="Gene3D" id="2.60.40.10">
    <property type="entry name" value="Immunoglobulins"/>
    <property type="match status" value="5"/>
</dbReference>
<dbReference type="CDD" id="cd00063">
    <property type="entry name" value="FN3"/>
    <property type="match status" value="2"/>
</dbReference>
<dbReference type="SUPFAM" id="SSF49265">
    <property type="entry name" value="Fibronectin type III"/>
    <property type="match status" value="4"/>
</dbReference>
<feature type="domain" description="Fibronectin type-III" evidence="2">
    <location>
        <begin position="316"/>
        <end position="418"/>
    </location>
</feature>
<dbReference type="Gene3D" id="2.60.40.380">
    <property type="entry name" value="Purple acid phosphatase-like, N-terminal"/>
    <property type="match status" value="1"/>
</dbReference>
<dbReference type="GO" id="GO:0046872">
    <property type="term" value="F:metal ion binding"/>
    <property type="evidence" value="ECO:0007669"/>
    <property type="project" value="InterPro"/>
</dbReference>
<dbReference type="EMBL" id="LAZR01010468">
    <property type="protein sequence ID" value="KKM66763.1"/>
    <property type="molecule type" value="Genomic_DNA"/>
</dbReference>
<proteinExistence type="predicted"/>
<dbReference type="SMART" id="SM00060">
    <property type="entry name" value="FN3"/>
    <property type="match status" value="6"/>
</dbReference>
<name>A0A0F9JB59_9ZZZZ</name>
<dbReference type="AlphaFoldDB" id="A0A0F9JB59"/>
<sequence>MPLDQESTSNTVWTELTADSPSTLNITNTNLITTPTKTLEIRAELVGDGNNTPVLSDLTVGYATSDSITLDTTAPSTPTVSAYEDSSKVVSLTDGTWYTHYQSGAKPYFEWTASTDPDPGDGSQSGLENYYVYFGTNASADPLVDGASQATTNYTAGATDSDGSAITTGTYYFKVAAKDNATNSSNDSFTYKLDITAPDTSTTTPSASTSLGFIQLTWAPPSEGLGSGIEKYYVYWASRDVNGGDPVPTVDGTNEYTQTLGGSPVDITTTTFNDTSVDAALTYYYKIKAIDNVGNVSNLSLQSNSGYIADTTAPSAPGSVNAVARVDGTTVDLTWSAASDNVSVEGYQVYYSFNPVATFPDDWTLAGVETDTDFVHSSLIDNKAYYYKVRAYDGVPNYGNANVTAASDTTPDVTSPDPPAWNTTNGADGTDTTRIALDWAVPNDPNNDTPPDESGGTGISGYNIYRADNSNAGWDGNTSLASLPSCPSAVTFDSAPINGGTLETNTTIEDSGLISYMWYAYKVKAYDSASTPNASTDSFCVWARTLRNTTPVDANITSTSTPDGDADTNDDGIEDPGTTIGTTITIDFDGGASIDEELDNYEIYRATTNYGTDAQWRANATKVKTFSKSELADVDPGNGYNDNDTSSSYNFTDTGLNDNTIYYYKIRVVDTIGGTTYQNWTDAAVDRETVDTTPPTAPSAIVVTDLYPKGTISAILTHPMLVVNWPHITERDGYGADDLDKTFYEYRLYRRVGAGGSWTRLSSAGFQDNYYIDDTVAADTTYYYMVRAADGPTHTWNGGASTKVGNPSPKTTSVATNPSEIDKVAPSIFTRDQSVEANSATINVSLSEVAEAKVDLGSSCGSYTRTIGTPLTSIAPSITVRNLIPGSTYAYRVIVVDANDNKLISSCFTLSTPAFSISDDDLSKSVSVSSATLGWTANASANSFVKFTNTKTGKTKTVANNNIRSSALKHGLSLSGLAAGTKYTYQLISMDEYANKAVKAGSFTTDKFRATKVSVSTTVSSAIVTWKTNVKSDSFVEFGKKAVSEDETGARSKTKTHKVVLRNLKPGTKYKFRVASKDANDNVA</sequence>
<feature type="region of interest" description="Disordered" evidence="1">
    <location>
        <begin position="553"/>
        <end position="580"/>
    </location>
</feature>
<protein>
    <recommendedName>
        <fullName evidence="2">Fibronectin type-III domain-containing protein</fullName>
    </recommendedName>
</protein>
<accession>A0A0F9JB59</accession>
<dbReference type="PROSITE" id="PS50853">
    <property type="entry name" value="FN3"/>
    <property type="match status" value="1"/>
</dbReference>
<feature type="compositionally biased region" description="Low complexity" evidence="1">
    <location>
        <begin position="422"/>
        <end position="433"/>
    </location>
</feature>
<dbReference type="InterPro" id="IPR015914">
    <property type="entry name" value="PAPs_N"/>
</dbReference>
<feature type="region of interest" description="Disordered" evidence="1">
    <location>
        <begin position="406"/>
        <end position="461"/>
    </location>
</feature>
<feature type="non-terminal residue" evidence="3">
    <location>
        <position position="1084"/>
    </location>
</feature>
<dbReference type="InterPro" id="IPR036116">
    <property type="entry name" value="FN3_sf"/>
</dbReference>
<feature type="compositionally biased region" description="Polar residues" evidence="1">
    <location>
        <begin position="553"/>
        <end position="562"/>
    </location>
</feature>
<dbReference type="InterPro" id="IPR003961">
    <property type="entry name" value="FN3_dom"/>
</dbReference>
<dbReference type="InterPro" id="IPR008963">
    <property type="entry name" value="Purple_acid_Pase-like_N"/>
</dbReference>
<evidence type="ECO:0000256" key="1">
    <source>
        <dbReference type="SAM" id="MobiDB-lite"/>
    </source>
</evidence>
<dbReference type="SUPFAM" id="SSF49363">
    <property type="entry name" value="Purple acid phosphatase, N-terminal domain"/>
    <property type="match status" value="1"/>
</dbReference>